<keyword evidence="2" id="KW-1185">Reference proteome</keyword>
<name>A0ACC6P469_9BURK</name>
<evidence type="ECO:0000313" key="2">
    <source>
        <dbReference type="Proteomes" id="UP001364695"/>
    </source>
</evidence>
<evidence type="ECO:0000313" key="1">
    <source>
        <dbReference type="EMBL" id="MEJ7138957.1"/>
    </source>
</evidence>
<proteinExistence type="predicted"/>
<protein>
    <submittedName>
        <fullName evidence="1">Ubiquinone biosynthesis regulatory protein kinase UbiB</fullName>
    </submittedName>
</protein>
<accession>A0ACC6P469</accession>
<comment type="caution">
    <text evidence="1">The sequence shown here is derived from an EMBL/GenBank/DDBJ whole genome shotgun (WGS) entry which is preliminary data.</text>
</comment>
<sequence length="525" mass="59878">MQYPLRLVYILYIIAHYGLDEIALSPFRQRWVRGLLRVMTLGRRLHAPRGQRLRLALERLGPIFVKFGQVLSTRRDLLPPDIADELTLLQDRVAPFDNAHAFRIIESALGRTVGQMFAQIDEHPIASASIAQVYFGRLHDGREVAIKVLRPGMQSVIENDLALMHTLAAWVERLSSDGKRLRPREVVSEFDMYLHDELDLVREAANATQLRRNMQGLNLLIVPEMMWDFCSTQVIVMQRMHGVPIAQVDRLIAAGVDMKRLAVDGVTIFFTQVFRDGFFHADMHPGNILVSTAPETLGRYIALDFGIIGTLSEFDKSYLAQNFLAFFQRDYKRVAELHIESGWVPSQTRVDALEGAVRTVCEPYFDRPLKEISLGQVLLRLFQISKRFQVEIQPQLVLLQKTLLNIEGLGRQLDPDLDLWHTAKPFLERWMNEQVGWRALLQGLKKEAPSYAQLMPEVPRLLHSTLLALSHSSRHGKVQPSHPELVEAIGQLVREQRSQRRWIISVGTVLVLLLGAVVAVGWRLV</sequence>
<dbReference type="EMBL" id="JAWDIE010000017">
    <property type="protein sequence ID" value="MEJ7138957.1"/>
    <property type="molecule type" value="Genomic_DNA"/>
</dbReference>
<keyword evidence="1" id="KW-0830">Ubiquinone</keyword>
<reference evidence="1" key="1">
    <citation type="submission" date="2023-10" db="EMBL/GenBank/DDBJ databases">
        <title>Amphibacter perezi, gen. nov., sp. nov. a novel taxa of the family Comamonadaceae, class Betaproteobacteria isolated from the skin microbiota of Pelophylax perezi from different populations.</title>
        <authorList>
            <person name="Costa S."/>
            <person name="Proenca D.N."/>
            <person name="Lopes I."/>
            <person name="Morais P.V."/>
        </authorList>
    </citation>
    <scope>NUCLEOTIDE SEQUENCE</scope>
    <source>
        <strain evidence="1">SL12-8</strain>
    </source>
</reference>
<dbReference type="Proteomes" id="UP001364695">
    <property type="component" value="Unassembled WGS sequence"/>
</dbReference>
<gene>
    <name evidence="1" type="primary">ubiB</name>
    <name evidence="1" type="ORF">RV045_11035</name>
</gene>
<organism evidence="1 2">
    <name type="scientific">Amphibiibacter pelophylacis</name>
    <dbReference type="NCBI Taxonomy" id="1799477"/>
    <lineage>
        <taxon>Bacteria</taxon>
        <taxon>Pseudomonadati</taxon>
        <taxon>Pseudomonadota</taxon>
        <taxon>Betaproteobacteria</taxon>
        <taxon>Burkholderiales</taxon>
        <taxon>Sphaerotilaceae</taxon>
        <taxon>Amphibiibacter</taxon>
    </lineage>
</organism>